<evidence type="ECO:0000313" key="9">
    <source>
        <dbReference type="Proteomes" id="UP000297891"/>
    </source>
</evidence>
<dbReference type="Proteomes" id="UP000297891">
    <property type="component" value="Unassembled WGS sequence"/>
</dbReference>
<dbReference type="GO" id="GO:0006310">
    <property type="term" value="P:DNA recombination"/>
    <property type="evidence" value="ECO:0007669"/>
    <property type="project" value="UniProtKB-UniRule"/>
</dbReference>
<dbReference type="InterPro" id="IPR011114">
    <property type="entry name" value="RuvA_C"/>
</dbReference>
<dbReference type="InterPro" id="IPR000085">
    <property type="entry name" value="RuvA"/>
</dbReference>
<dbReference type="InterPro" id="IPR013849">
    <property type="entry name" value="DNA_helicase_Holl-junc_RuvA_I"/>
</dbReference>
<dbReference type="Gene3D" id="1.10.150.20">
    <property type="entry name" value="5' to 3' exonuclease, C-terminal subdomain"/>
    <property type="match status" value="1"/>
</dbReference>
<evidence type="ECO:0000259" key="7">
    <source>
        <dbReference type="Pfam" id="PF01330"/>
    </source>
</evidence>
<dbReference type="RefSeq" id="WP_100790239.1">
    <property type="nucleotide sequence ID" value="NZ_NPDQ01000003.1"/>
</dbReference>
<dbReference type="NCBIfam" id="TIGR00084">
    <property type="entry name" value="ruvA"/>
    <property type="match status" value="1"/>
</dbReference>
<dbReference type="SUPFAM" id="SSF47781">
    <property type="entry name" value="RuvA domain 2-like"/>
    <property type="match status" value="1"/>
</dbReference>
<dbReference type="AlphaFoldDB" id="A0A2M9Y344"/>
<gene>
    <name evidence="6" type="primary">ruvA</name>
    <name evidence="8" type="ORF">EHQ30_14885</name>
</gene>
<dbReference type="InterPro" id="IPR036267">
    <property type="entry name" value="RuvA_C_sf"/>
</dbReference>
<reference evidence="8" key="1">
    <citation type="journal article" date="2019" name="PLoS Negl. Trop. Dis.">
        <title>Revisiting the worldwide diversity of Leptospira species in the environment.</title>
        <authorList>
            <person name="Vincent A.T."/>
            <person name="Schiettekatte O."/>
            <person name="Bourhy P."/>
            <person name="Veyrier F.J."/>
            <person name="Picardeau M."/>
        </authorList>
    </citation>
    <scope>NUCLEOTIDE SEQUENCE [LARGE SCALE GENOMIC DNA]</scope>
    <source>
        <strain evidence="8">201800277</strain>
    </source>
</reference>
<comment type="subcellular location">
    <subcellularLocation>
        <location evidence="6">Cytoplasm</location>
    </subcellularLocation>
</comment>
<dbReference type="CDD" id="cd14332">
    <property type="entry name" value="UBA_RuvA_C"/>
    <property type="match status" value="1"/>
</dbReference>
<comment type="subunit">
    <text evidence="6">Homotetramer. Forms an RuvA(8)-RuvB(12)-Holliday junction (HJ) complex. HJ DNA is sandwiched between 2 RuvA tetramers; dsDNA enters through RuvA and exits via RuvB. An RuvB hexamer assembles on each DNA strand where it exits the tetramer. Each RuvB hexamer is contacted by two RuvA subunits (via domain III) on 2 adjacent RuvB subunits; this complex drives branch migration. In the full resolvosome a probable DNA-RuvA(4)-RuvB(12)-RuvC(2) complex forms which resolves the HJ.</text>
</comment>
<dbReference type="GO" id="GO:0006281">
    <property type="term" value="P:DNA repair"/>
    <property type="evidence" value="ECO:0007669"/>
    <property type="project" value="UniProtKB-UniRule"/>
</dbReference>
<evidence type="ECO:0000256" key="2">
    <source>
        <dbReference type="ARBA" id="ARBA00022763"/>
    </source>
</evidence>
<keyword evidence="4 6" id="KW-0233">DNA recombination</keyword>
<evidence type="ECO:0000256" key="4">
    <source>
        <dbReference type="ARBA" id="ARBA00023172"/>
    </source>
</evidence>
<dbReference type="HAMAP" id="MF_00031">
    <property type="entry name" value="DNA_HJ_migration_RuvA"/>
    <property type="match status" value="1"/>
</dbReference>
<dbReference type="Gene3D" id="2.40.50.140">
    <property type="entry name" value="Nucleic acid-binding proteins"/>
    <property type="match status" value="1"/>
</dbReference>
<evidence type="ECO:0000256" key="5">
    <source>
        <dbReference type="ARBA" id="ARBA00023204"/>
    </source>
</evidence>
<comment type="domain">
    <text evidence="6">Has three domains with a flexible linker between the domains II and III and assumes an 'L' shape. Domain III is highly mobile and contacts RuvB.</text>
</comment>
<feature type="domain" description="DNA helicase Holliday junction RuvA type" evidence="7">
    <location>
        <begin position="1"/>
        <end position="63"/>
    </location>
</feature>
<proteinExistence type="inferred from homology"/>
<dbReference type="GO" id="GO:0000400">
    <property type="term" value="F:four-way junction DNA binding"/>
    <property type="evidence" value="ECO:0007669"/>
    <property type="project" value="UniProtKB-UniRule"/>
</dbReference>
<dbReference type="GO" id="GO:0048476">
    <property type="term" value="C:Holliday junction resolvase complex"/>
    <property type="evidence" value="ECO:0007669"/>
    <property type="project" value="UniProtKB-UniRule"/>
</dbReference>
<keyword evidence="5 6" id="KW-0234">DNA repair</keyword>
<dbReference type="InterPro" id="IPR012340">
    <property type="entry name" value="NA-bd_OB-fold"/>
</dbReference>
<dbReference type="Gene3D" id="1.10.8.10">
    <property type="entry name" value="DNA helicase RuvA subunit, C-terminal domain"/>
    <property type="match status" value="1"/>
</dbReference>
<dbReference type="EMBL" id="RQFP01000014">
    <property type="protein sequence ID" value="TGK91499.1"/>
    <property type="molecule type" value="Genomic_DNA"/>
</dbReference>
<keyword evidence="9" id="KW-1185">Reference proteome</keyword>
<comment type="similarity">
    <text evidence="6">Belongs to the RuvA family.</text>
</comment>
<keyword evidence="1 6" id="KW-0963">Cytoplasm</keyword>
<dbReference type="SUPFAM" id="SSF46929">
    <property type="entry name" value="DNA helicase RuvA subunit, C-terminal domain"/>
    <property type="match status" value="1"/>
</dbReference>
<protein>
    <recommendedName>
        <fullName evidence="6">Holliday junction branch migration complex subunit RuvA</fullName>
    </recommendedName>
</protein>
<evidence type="ECO:0000256" key="1">
    <source>
        <dbReference type="ARBA" id="ARBA00022490"/>
    </source>
</evidence>
<evidence type="ECO:0000256" key="3">
    <source>
        <dbReference type="ARBA" id="ARBA00023125"/>
    </source>
</evidence>
<evidence type="ECO:0000313" key="8">
    <source>
        <dbReference type="EMBL" id="TGK91499.1"/>
    </source>
</evidence>
<comment type="caution">
    <text evidence="8">The sequence shown here is derived from an EMBL/GenBank/DDBJ whole genome shotgun (WGS) entry which is preliminary data.</text>
</comment>
<dbReference type="GO" id="GO:0005737">
    <property type="term" value="C:cytoplasm"/>
    <property type="evidence" value="ECO:0007669"/>
    <property type="project" value="UniProtKB-SubCell"/>
</dbReference>
<dbReference type="GO" id="GO:0005524">
    <property type="term" value="F:ATP binding"/>
    <property type="evidence" value="ECO:0007669"/>
    <property type="project" value="InterPro"/>
</dbReference>
<dbReference type="OrthoDB" id="5293449at2"/>
<dbReference type="GO" id="GO:0009378">
    <property type="term" value="F:four-way junction helicase activity"/>
    <property type="evidence" value="ECO:0007669"/>
    <property type="project" value="InterPro"/>
</dbReference>
<keyword evidence="3 6" id="KW-0238">DNA-binding</keyword>
<dbReference type="Pfam" id="PF14520">
    <property type="entry name" value="HHH_5"/>
    <property type="match status" value="1"/>
</dbReference>
<keyword evidence="2 6" id="KW-0227">DNA damage</keyword>
<dbReference type="InterPro" id="IPR010994">
    <property type="entry name" value="RuvA_2-like"/>
</dbReference>
<dbReference type="GO" id="GO:0009379">
    <property type="term" value="C:Holliday junction helicase complex"/>
    <property type="evidence" value="ECO:0007669"/>
    <property type="project" value="InterPro"/>
</dbReference>
<sequence>MIASLRGKLIQLEMDHLVLDVAGVGYEVHIPFPLHLECKDKMKEEIFLHIFHSITDRGQRLFGFSSRKDRELFQLIKSLHGIGELTALKILSFFHADDLYKIAKEDDRKTLEKIPKVKGKTSEKILFEIKQNLKKLEIFLNDESTKLDSEDRENDLAILALIQLGFDEKTATKQVADAKKLNPTATASEIVKQVITGTR</sequence>
<comment type="function">
    <text evidence="6">The RuvA-RuvB-RuvC complex processes Holliday junction (HJ) DNA during genetic recombination and DNA repair, while the RuvA-RuvB complex plays an important role in the rescue of blocked DNA replication forks via replication fork reversal (RFR). RuvA specifically binds to HJ cruciform DNA, conferring on it an open structure. The RuvB hexamer acts as an ATP-dependent pump, pulling dsDNA into and through the RuvAB complex. HJ branch migration allows RuvC to scan DNA until it finds its consensus sequence, where it cleaves and resolves the cruciform DNA.</text>
</comment>
<accession>A0A2M9Y344</accession>
<name>A0A2M9Y344_9LEPT</name>
<comment type="caution">
    <text evidence="6">Lacks conserved residue(s) required for the propagation of feature annotation.</text>
</comment>
<dbReference type="Pfam" id="PF01330">
    <property type="entry name" value="RuvA_N"/>
    <property type="match status" value="1"/>
</dbReference>
<organism evidence="8 9">
    <name type="scientific">Leptospira brenneri</name>
    <dbReference type="NCBI Taxonomy" id="2023182"/>
    <lineage>
        <taxon>Bacteria</taxon>
        <taxon>Pseudomonadati</taxon>
        <taxon>Spirochaetota</taxon>
        <taxon>Spirochaetia</taxon>
        <taxon>Leptospirales</taxon>
        <taxon>Leptospiraceae</taxon>
        <taxon>Leptospira</taxon>
    </lineage>
</organism>
<feature type="region of interest" description="Domain III" evidence="6">
    <location>
        <begin position="152"/>
        <end position="199"/>
    </location>
</feature>
<dbReference type="SUPFAM" id="SSF50249">
    <property type="entry name" value="Nucleic acid-binding proteins"/>
    <property type="match status" value="1"/>
</dbReference>
<evidence type="ECO:0000256" key="6">
    <source>
        <dbReference type="HAMAP-Rule" id="MF_00031"/>
    </source>
</evidence>